<protein>
    <submittedName>
        <fullName evidence="2">Uncharacterized protein</fullName>
    </submittedName>
</protein>
<feature type="compositionally biased region" description="Basic and acidic residues" evidence="1">
    <location>
        <begin position="12"/>
        <end position="35"/>
    </location>
</feature>
<dbReference type="AlphaFoldDB" id="A0A0D3EVK8"/>
<dbReference type="Proteomes" id="UP000026960">
    <property type="component" value="Chromosome 1"/>
</dbReference>
<feature type="compositionally biased region" description="Low complexity" evidence="1">
    <location>
        <begin position="38"/>
        <end position="49"/>
    </location>
</feature>
<dbReference type="PaxDb" id="65489-OBART01G35300.1"/>
<proteinExistence type="predicted"/>
<reference evidence="2" key="2">
    <citation type="submission" date="2015-03" db="UniProtKB">
        <authorList>
            <consortium name="EnsemblPlants"/>
        </authorList>
    </citation>
    <scope>IDENTIFICATION</scope>
</reference>
<sequence>MPAREGGGLTTGKREGNSGGDEDRWSEARAMKVDEETVPGGSSLTTTTGVKTTSWFTGAGDGNVLDVVTFLEACFRRTIPKPISSSDFCLSCSGASDCHKMPMLAGLRGGEWIHLVSRSLPLKPKCMDGDSLV</sequence>
<keyword evidence="3" id="KW-1185">Reference proteome</keyword>
<evidence type="ECO:0000313" key="2">
    <source>
        <dbReference type="EnsemblPlants" id="OBART01G35300.1"/>
    </source>
</evidence>
<accession>A0A0D3EVK8</accession>
<name>A0A0D3EVK8_9ORYZ</name>
<organism evidence="2">
    <name type="scientific">Oryza barthii</name>
    <dbReference type="NCBI Taxonomy" id="65489"/>
    <lineage>
        <taxon>Eukaryota</taxon>
        <taxon>Viridiplantae</taxon>
        <taxon>Streptophyta</taxon>
        <taxon>Embryophyta</taxon>
        <taxon>Tracheophyta</taxon>
        <taxon>Spermatophyta</taxon>
        <taxon>Magnoliopsida</taxon>
        <taxon>Liliopsida</taxon>
        <taxon>Poales</taxon>
        <taxon>Poaceae</taxon>
        <taxon>BOP clade</taxon>
        <taxon>Oryzoideae</taxon>
        <taxon>Oryzeae</taxon>
        <taxon>Oryzinae</taxon>
        <taxon>Oryza</taxon>
    </lineage>
</organism>
<reference evidence="2" key="1">
    <citation type="journal article" date="2009" name="Rice">
        <title>De Novo Next Generation Sequencing of Plant Genomes.</title>
        <authorList>
            <person name="Rounsley S."/>
            <person name="Marri P.R."/>
            <person name="Yu Y."/>
            <person name="He R."/>
            <person name="Sisneros N."/>
            <person name="Goicoechea J.L."/>
            <person name="Lee S.J."/>
            <person name="Angelova A."/>
            <person name="Kudrna D."/>
            <person name="Luo M."/>
            <person name="Affourtit J."/>
            <person name="Desany B."/>
            <person name="Knight J."/>
            <person name="Niazi F."/>
            <person name="Egholm M."/>
            <person name="Wing R.A."/>
        </authorList>
    </citation>
    <scope>NUCLEOTIDE SEQUENCE [LARGE SCALE GENOMIC DNA]</scope>
    <source>
        <strain evidence="2">cv. IRGC 105608</strain>
    </source>
</reference>
<feature type="compositionally biased region" description="Gly residues" evidence="1">
    <location>
        <begin position="1"/>
        <end position="10"/>
    </location>
</feature>
<feature type="region of interest" description="Disordered" evidence="1">
    <location>
        <begin position="1"/>
        <end position="49"/>
    </location>
</feature>
<evidence type="ECO:0000313" key="3">
    <source>
        <dbReference type="Proteomes" id="UP000026960"/>
    </source>
</evidence>
<dbReference type="HOGENOM" id="CLU_1909853_0_0_1"/>
<dbReference type="EnsemblPlants" id="OBART01G35300.1">
    <property type="protein sequence ID" value="OBART01G35300.1"/>
    <property type="gene ID" value="OBART01G35300"/>
</dbReference>
<dbReference type="Gramene" id="OBART01G35300.1">
    <property type="protein sequence ID" value="OBART01G35300.1"/>
    <property type="gene ID" value="OBART01G35300"/>
</dbReference>
<evidence type="ECO:0000256" key="1">
    <source>
        <dbReference type="SAM" id="MobiDB-lite"/>
    </source>
</evidence>